<accession>A0A0A8ZFN8</accession>
<proteinExistence type="predicted"/>
<organism evidence="1">
    <name type="scientific">Arundo donax</name>
    <name type="common">Giant reed</name>
    <name type="synonym">Donax arundinaceus</name>
    <dbReference type="NCBI Taxonomy" id="35708"/>
    <lineage>
        <taxon>Eukaryota</taxon>
        <taxon>Viridiplantae</taxon>
        <taxon>Streptophyta</taxon>
        <taxon>Embryophyta</taxon>
        <taxon>Tracheophyta</taxon>
        <taxon>Spermatophyta</taxon>
        <taxon>Magnoliopsida</taxon>
        <taxon>Liliopsida</taxon>
        <taxon>Poales</taxon>
        <taxon>Poaceae</taxon>
        <taxon>PACMAD clade</taxon>
        <taxon>Arundinoideae</taxon>
        <taxon>Arundineae</taxon>
        <taxon>Arundo</taxon>
    </lineage>
</organism>
<protein>
    <submittedName>
        <fullName evidence="1">Uncharacterized protein</fullName>
    </submittedName>
</protein>
<dbReference type="AlphaFoldDB" id="A0A0A8ZFN8"/>
<name>A0A0A8ZFN8_ARUDO</name>
<sequence>MFVVRLYPNCSIQVILTSSSCSD</sequence>
<reference evidence="1" key="1">
    <citation type="submission" date="2014-09" db="EMBL/GenBank/DDBJ databases">
        <authorList>
            <person name="Magalhaes I.L.F."/>
            <person name="Oliveira U."/>
            <person name="Santos F.R."/>
            <person name="Vidigal T.H.D.A."/>
            <person name="Brescovit A.D."/>
            <person name="Santos A.J."/>
        </authorList>
    </citation>
    <scope>NUCLEOTIDE SEQUENCE</scope>
    <source>
        <tissue evidence="1">Shoot tissue taken approximately 20 cm above the soil surface</tissue>
    </source>
</reference>
<evidence type="ECO:0000313" key="1">
    <source>
        <dbReference type="EMBL" id="JAD33682.1"/>
    </source>
</evidence>
<reference evidence="1" key="2">
    <citation type="journal article" date="2015" name="Data Brief">
        <title>Shoot transcriptome of the giant reed, Arundo donax.</title>
        <authorList>
            <person name="Barrero R.A."/>
            <person name="Guerrero F.D."/>
            <person name="Moolhuijzen P."/>
            <person name="Goolsby J.A."/>
            <person name="Tidwell J."/>
            <person name="Bellgard S.E."/>
            <person name="Bellgard M.I."/>
        </authorList>
    </citation>
    <scope>NUCLEOTIDE SEQUENCE</scope>
    <source>
        <tissue evidence="1">Shoot tissue taken approximately 20 cm above the soil surface</tissue>
    </source>
</reference>
<dbReference type="EMBL" id="GBRH01264213">
    <property type="protein sequence ID" value="JAD33682.1"/>
    <property type="molecule type" value="Transcribed_RNA"/>
</dbReference>
<dbReference type="PROSITE" id="PS51257">
    <property type="entry name" value="PROKAR_LIPOPROTEIN"/>
    <property type="match status" value="1"/>
</dbReference>